<evidence type="ECO:0000256" key="1">
    <source>
        <dbReference type="SAM" id="Phobius"/>
    </source>
</evidence>
<organism evidence="2 3">
    <name type="scientific">Brevibacterium metallidurans</name>
    <dbReference type="NCBI Taxonomy" id="1482676"/>
    <lineage>
        <taxon>Bacteria</taxon>
        <taxon>Bacillati</taxon>
        <taxon>Actinomycetota</taxon>
        <taxon>Actinomycetes</taxon>
        <taxon>Micrococcales</taxon>
        <taxon>Brevibacteriaceae</taxon>
        <taxon>Brevibacterium</taxon>
    </lineage>
</organism>
<keyword evidence="3" id="KW-1185">Reference proteome</keyword>
<protein>
    <recommendedName>
        <fullName evidence="4">DUF1648 domain-containing protein</fullName>
    </recommendedName>
</protein>
<dbReference type="Proteomes" id="UP001498238">
    <property type="component" value="Unassembled WGS sequence"/>
</dbReference>
<evidence type="ECO:0008006" key="4">
    <source>
        <dbReference type="Google" id="ProtNLM"/>
    </source>
</evidence>
<gene>
    <name evidence="2" type="ORF">NCCP602_00560</name>
</gene>
<feature type="transmembrane region" description="Helical" evidence="1">
    <location>
        <begin position="133"/>
        <end position="155"/>
    </location>
</feature>
<keyword evidence="1" id="KW-0812">Transmembrane</keyword>
<reference evidence="2 3" key="1">
    <citation type="submission" date="2024-01" db="EMBL/GenBank/DDBJ databases">
        <title>Characterization of antibiotic resistant novel bacterial strains and their environmental applications.</title>
        <authorList>
            <person name="Manzoor S."/>
            <person name="Abbas S."/>
            <person name="Arshad M."/>
            <person name="Ahmed I."/>
        </authorList>
    </citation>
    <scope>NUCLEOTIDE SEQUENCE [LARGE SCALE GENOMIC DNA]</scope>
    <source>
        <strain evidence="2 3">NCCP-602</strain>
    </source>
</reference>
<name>A0ABN0SIP3_9MICO</name>
<sequence length="207" mass="21137">MSGSAPTAAAGIAAASLGVAGIALWTAALTPQFFPVWRGQGDVLETVAQHTALWRVTVILFLISAVASLLGCALLFTQGRGVFGLSGVILLGVATPLWMLNLAARLSIVPSVATDRSPEAEALLALMQSWTAAAWYIAAFLIAAAFAGFGADILTTGSLTTWAGWGCLASAALSVVVLVVARDAVPVIIYLPTVPLAIAVTMTSSRG</sequence>
<proteinExistence type="predicted"/>
<feature type="transmembrane region" description="Helical" evidence="1">
    <location>
        <begin position="12"/>
        <end position="34"/>
    </location>
</feature>
<accession>A0ABN0SIP3</accession>
<feature type="transmembrane region" description="Helical" evidence="1">
    <location>
        <begin position="187"/>
        <end position="205"/>
    </location>
</feature>
<evidence type="ECO:0000313" key="3">
    <source>
        <dbReference type="Proteomes" id="UP001498238"/>
    </source>
</evidence>
<feature type="transmembrane region" description="Helical" evidence="1">
    <location>
        <begin position="162"/>
        <end position="181"/>
    </location>
</feature>
<keyword evidence="1" id="KW-0472">Membrane</keyword>
<dbReference type="EMBL" id="BAAAAF010000001">
    <property type="protein sequence ID" value="GAA0034095.1"/>
    <property type="molecule type" value="Genomic_DNA"/>
</dbReference>
<evidence type="ECO:0000313" key="2">
    <source>
        <dbReference type="EMBL" id="GAA0034095.1"/>
    </source>
</evidence>
<comment type="caution">
    <text evidence="2">The sequence shown here is derived from an EMBL/GenBank/DDBJ whole genome shotgun (WGS) entry which is preliminary data.</text>
</comment>
<dbReference type="RefSeq" id="WP_259786699.1">
    <property type="nucleotide sequence ID" value="NZ_BAAAAF010000001.1"/>
</dbReference>
<feature type="transmembrane region" description="Helical" evidence="1">
    <location>
        <begin position="54"/>
        <end position="76"/>
    </location>
</feature>
<keyword evidence="1" id="KW-1133">Transmembrane helix</keyword>
<feature type="transmembrane region" description="Helical" evidence="1">
    <location>
        <begin position="88"/>
        <end position="113"/>
    </location>
</feature>